<evidence type="ECO:0000313" key="3">
    <source>
        <dbReference type="Proteomes" id="UP000053660"/>
    </source>
</evidence>
<dbReference type="Pfam" id="PF17641">
    <property type="entry name" value="ASPRs"/>
    <property type="match status" value="1"/>
</dbReference>
<name>A0A0B1SUF9_OESDE</name>
<feature type="chain" id="PRO_5002081755" description="SCP domain-containing protein" evidence="1">
    <location>
        <begin position="31"/>
        <end position="139"/>
    </location>
</feature>
<evidence type="ECO:0000313" key="2">
    <source>
        <dbReference type="EMBL" id="KHJ88579.1"/>
    </source>
</evidence>
<feature type="signal peptide" evidence="1">
    <location>
        <begin position="1"/>
        <end position="30"/>
    </location>
</feature>
<gene>
    <name evidence="2" type="ORF">OESDEN_11625</name>
</gene>
<keyword evidence="1" id="KW-0732">Signal</keyword>
<dbReference type="Proteomes" id="UP000053660">
    <property type="component" value="Unassembled WGS sequence"/>
</dbReference>
<dbReference type="AlphaFoldDB" id="A0A0B1SUF9"/>
<accession>A0A0B1SUF9</accession>
<organism evidence="2 3">
    <name type="scientific">Oesophagostomum dentatum</name>
    <name type="common">Nodular worm</name>
    <dbReference type="NCBI Taxonomy" id="61180"/>
    <lineage>
        <taxon>Eukaryota</taxon>
        <taxon>Metazoa</taxon>
        <taxon>Ecdysozoa</taxon>
        <taxon>Nematoda</taxon>
        <taxon>Chromadorea</taxon>
        <taxon>Rhabditida</taxon>
        <taxon>Rhabditina</taxon>
        <taxon>Rhabditomorpha</taxon>
        <taxon>Strongyloidea</taxon>
        <taxon>Strongylidae</taxon>
        <taxon>Oesophagostomum</taxon>
    </lineage>
</organism>
<evidence type="ECO:0000256" key="1">
    <source>
        <dbReference type="SAM" id="SignalP"/>
    </source>
</evidence>
<protein>
    <recommendedName>
        <fullName evidence="4">SCP domain-containing protein</fullName>
    </recommendedName>
</protein>
<reference evidence="2 3" key="1">
    <citation type="submission" date="2014-03" db="EMBL/GenBank/DDBJ databases">
        <title>Draft genome of the hookworm Oesophagostomum dentatum.</title>
        <authorList>
            <person name="Mitreva M."/>
        </authorList>
    </citation>
    <scope>NUCLEOTIDE SEQUENCE [LARGE SCALE GENOMIC DNA]</scope>
    <source>
        <strain evidence="2 3">OD-Hann</strain>
    </source>
</reference>
<dbReference type="EMBL" id="KN555611">
    <property type="protein sequence ID" value="KHJ88579.1"/>
    <property type="molecule type" value="Genomic_DNA"/>
</dbReference>
<dbReference type="InterPro" id="IPR035109">
    <property type="entry name" value="ASPR"/>
</dbReference>
<keyword evidence="3" id="KW-1185">Reference proteome</keyword>
<evidence type="ECO:0008006" key="4">
    <source>
        <dbReference type="Google" id="ProtNLM"/>
    </source>
</evidence>
<proteinExistence type="predicted"/>
<sequence>MTSLIFLLLSITLKELLLLVIHQCTPKTTSYSLELIFRVARRTAVVVPPETVQAYNCTLEKTAFNQRDSMHLGQIGEGILELHWETVAKIYGSGAEFAEAVFSAWLMENKEKVQRKHQYGCYYEYDCPKNKHKLICEFE</sequence>